<dbReference type="STRING" id="1392247.A0A3N4L459"/>
<reference evidence="6 7" key="1">
    <citation type="journal article" date="2018" name="Nat. Ecol. Evol.">
        <title>Pezizomycetes genomes reveal the molecular basis of ectomycorrhizal truffle lifestyle.</title>
        <authorList>
            <person name="Murat C."/>
            <person name="Payen T."/>
            <person name="Noel B."/>
            <person name="Kuo A."/>
            <person name="Morin E."/>
            <person name="Chen J."/>
            <person name="Kohler A."/>
            <person name="Krizsan K."/>
            <person name="Balestrini R."/>
            <person name="Da Silva C."/>
            <person name="Montanini B."/>
            <person name="Hainaut M."/>
            <person name="Levati E."/>
            <person name="Barry K.W."/>
            <person name="Belfiori B."/>
            <person name="Cichocki N."/>
            <person name="Clum A."/>
            <person name="Dockter R.B."/>
            <person name="Fauchery L."/>
            <person name="Guy J."/>
            <person name="Iotti M."/>
            <person name="Le Tacon F."/>
            <person name="Lindquist E.A."/>
            <person name="Lipzen A."/>
            <person name="Malagnac F."/>
            <person name="Mello A."/>
            <person name="Molinier V."/>
            <person name="Miyauchi S."/>
            <person name="Poulain J."/>
            <person name="Riccioni C."/>
            <person name="Rubini A."/>
            <person name="Sitrit Y."/>
            <person name="Splivallo R."/>
            <person name="Traeger S."/>
            <person name="Wang M."/>
            <person name="Zifcakova L."/>
            <person name="Wipf D."/>
            <person name="Zambonelli A."/>
            <person name="Paolocci F."/>
            <person name="Nowrousian M."/>
            <person name="Ottonello S."/>
            <person name="Baldrian P."/>
            <person name="Spatafora J.W."/>
            <person name="Henrissat B."/>
            <person name="Nagy L.G."/>
            <person name="Aury J.M."/>
            <person name="Wincker P."/>
            <person name="Grigoriev I.V."/>
            <person name="Bonfante P."/>
            <person name="Martin F.M."/>
        </authorList>
    </citation>
    <scope>NUCLEOTIDE SEQUENCE [LARGE SCALE GENOMIC DNA]</scope>
    <source>
        <strain evidence="6 7">CCBAS932</strain>
    </source>
</reference>
<dbReference type="Proteomes" id="UP000277580">
    <property type="component" value="Unassembled WGS sequence"/>
</dbReference>
<organism evidence="6 7">
    <name type="scientific">Morchella conica CCBAS932</name>
    <dbReference type="NCBI Taxonomy" id="1392247"/>
    <lineage>
        <taxon>Eukaryota</taxon>
        <taxon>Fungi</taxon>
        <taxon>Dikarya</taxon>
        <taxon>Ascomycota</taxon>
        <taxon>Pezizomycotina</taxon>
        <taxon>Pezizomycetes</taxon>
        <taxon>Pezizales</taxon>
        <taxon>Morchellaceae</taxon>
        <taxon>Morchella</taxon>
    </lineage>
</organism>
<dbReference type="GO" id="GO:0008270">
    <property type="term" value="F:zinc ion binding"/>
    <property type="evidence" value="ECO:0007669"/>
    <property type="project" value="UniProtKB-KW"/>
</dbReference>
<dbReference type="EMBL" id="ML119106">
    <property type="protein sequence ID" value="RPB17336.1"/>
    <property type="molecule type" value="Genomic_DNA"/>
</dbReference>
<dbReference type="GO" id="GO:0016567">
    <property type="term" value="P:protein ubiquitination"/>
    <property type="evidence" value="ECO:0007669"/>
    <property type="project" value="InterPro"/>
</dbReference>
<keyword evidence="4" id="KW-0862">Zinc</keyword>
<evidence type="ECO:0000259" key="5">
    <source>
        <dbReference type="Pfam" id="PF01485"/>
    </source>
</evidence>
<dbReference type="PANTHER" id="PTHR11685">
    <property type="entry name" value="RBR FAMILY RING FINGER AND IBR DOMAIN-CONTAINING"/>
    <property type="match status" value="1"/>
</dbReference>
<dbReference type="Pfam" id="PF01485">
    <property type="entry name" value="IBR"/>
    <property type="match status" value="1"/>
</dbReference>
<evidence type="ECO:0000256" key="4">
    <source>
        <dbReference type="ARBA" id="ARBA00022833"/>
    </source>
</evidence>
<dbReference type="OrthoDB" id="10009520at2759"/>
<dbReference type="AlphaFoldDB" id="A0A3N4L459"/>
<sequence>KHKHCTDCIKDLYRKAISNKNNWPAGCCGVPFLSTAISISFLSSYEFNLYCEKSMELSTSPANRLYCSRRGCGIYLGSREGRRNAVRCQCGEITCWSCKHPAQLETNTDRVSLLASERPFLEVNPGWQRCRDCGTIVENISAGCRHMICGC</sequence>
<keyword evidence="3" id="KW-0833">Ubl conjugation pathway</keyword>
<evidence type="ECO:0000256" key="3">
    <source>
        <dbReference type="ARBA" id="ARBA00022786"/>
    </source>
</evidence>
<gene>
    <name evidence="6" type="ORF">P167DRAFT_478101</name>
</gene>
<evidence type="ECO:0000256" key="1">
    <source>
        <dbReference type="ARBA" id="ARBA00022723"/>
    </source>
</evidence>
<dbReference type="InParanoid" id="A0A3N4L459"/>
<proteinExistence type="predicted"/>
<evidence type="ECO:0000313" key="7">
    <source>
        <dbReference type="Proteomes" id="UP000277580"/>
    </source>
</evidence>
<keyword evidence="2" id="KW-0863">Zinc-finger</keyword>
<keyword evidence="1" id="KW-0479">Metal-binding</keyword>
<dbReference type="InterPro" id="IPR031127">
    <property type="entry name" value="E3_UB_ligase_RBR"/>
</dbReference>
<evidence type="ECO:0000256" key="2">
    <source>
        <dbReference type="ARBA" id="ARBA00022771"/>
    </source>
</evidence>
<accession>A0A3N4L459</accession>
<evidence type="ECO:0000313" key="6">
    <source>
        <dbReference type="EMBL" id="RPB17336.1"/>
    </source>
</evidence>
<feature type="non-terminal residue" evidence="6">
    <location>
        <position position="1"/>
    </location>
</feature>
<feature type="non-terminal residue" evidence="6">
    <location>
        <position position="151"/>
    </location>
</feature>
<dbReference type="GO" id="GO:0004842">
    <property type="term" value="F:ubiquitin-protein transferase activity"/>
    <property type="evidence" value="ECO:0007669"/>
    <property type="project" value="InterPro"/>
</dbReference>
<feature type="domain" description="IBR" evidence="5">
    <location>
        <begin position="56"/>
        <end position="103"/>
    </location>
</feature>
<name>A0A3N4L459_9PEZI</name>
<keyword evidence="7" id="KW-1185">Reference proteome</keyword>
<protein>
    <recommendedName>
        <fullName evidence="5">IBR domain-containing protein</fullName>
    </recommendedName>
</protein>
<dbReference type="InterPro" id="IPR002867">
    <property type="entry name" value="IBR_dom"/>
</dbReference>